<evidence type="ECO:0000313" key="4">
    <source>
        <dbReference type="Proteomes" id="UP001362999"/>
    </source>
</evidence>
<organism evidence="2 4">
    <name type="scientific">Favolaschia claudopus</name>
    <dbReference type="NCBI Taxonomy" id="2862362"/>
    <lineage>
        <taxon>Eukaryota</taxon>
        <taxon>Fungi</taxon>
        <taxon>Dikarya</taxon>
        <taxon>Basidiomycota</taxon>
        <taxon>Agaricomycotina</taxon>
        <taxon>Agaricomycetes</taxon>
        <taxon>Agaricomycetidae</taxon>
        <taxon>Agaricales</taxon>
        <taxon>Marasmiineae</taxon>
        <taxon>Mycenaceae</taxon>
        <taxon>Favolaschia</taxon>
    </lineage>
</organism>
<gene>
    <name evidence="3" type="ORF">R3P38DRAFT_3195463</name>
    <name evidence="2" type="ORF">R3P38DRAFT_3240225</name>
</gene>
<keyword evidence="4" id="KW-1185">Reference proteome</keyword>
<evidence type="ECO:0000313" key="3">
    <source>
        <dbReference type="EMBL" id="KAK7022078.1"/>
    </source>
</evidence>
<dbReference type="EMBL" id="JAWWNJ010000191">
    <property type="protein sequence ID" value="KAK6972195.1"/>
    <property type="molecule type" value="Genomic_DNA"/>
</dbReference>
<evidence type="ECO:0000313" key="2">
    <source>
        <dbReference type="EMBL" id="KAK6972195.1"/>
    </source>
</evidence>
<protein>
    <submittedName>
        <fullName evidence="2">Uncharacterized protein</fullName>
    </submittedName>
</protein>
<feature type="region of interest" description="Disordered" evidence="1">
    <location>
        <begin position="160"/>
        <end position="210"/>
    </location>
</feature>
<dbReference type="EMBL" id="JAWWNJ010000037">
    <property type="protein sequence ID" value="KAK7022078.1"/>
    <property type="molecule type" value="Genomic_DNA"/>
</dbReference>
<name>A0AAV9Z693_9AGAR</name>
<dbReference type="Proteomes" id="UP001362999">
    <property type="component" value="Unassembled WGS sequence"/>
</dbReference>
<feature type="region of interest" description="Disordered" evidence="1">
    <location>
        <begin position="530"/>
        <end position="562"/>
    </location>
</feature>
<accession>A0AAV9Z693</accession>
<comment type="caution">
    <text evidence="2">The sequence shown here is derived from an EMBL/GenBank/DDBJ whole genome shotgun (WGS) entry which is preliminary data.</text>
</comment>
<dbReference type="AlphaFoldDB" id="A0AAV9Z693"/>
<sequence>MQTLLKKAAALVPERKSYFVIDPNQVLSAVLTSAKDMGELLAAWGALSKRMELAQSNLTKYQSEVSSIQENLLSPVSTALDIYERMPSDLRAADAVEYLYDQVPHLRSLWPAGYNQQADSISATIEVPEDLLAAFPDREPESRPVTVFYSAEGERREINISPRSSHGAGPDFMVPPAEGEPTRRHAHRAEPAPVERPSTPEWRARRDGKEREVIPERLQEPLPRTGLMSAAPRFKNADELLMPKMPQDATLGFSHSWTESSRSTSTRRVRPLSNLYHGLGALKLDEPPRNLENISMRRERLGNRRPRSRLLGQGPPAHHLHIAGKTRQLDVDPAITLSVLLLGNLVKSLGVRETGIRERDQLLDIPETEMEEGRTRRTTREGVETMEEGGDLFLLLPLVAGAGDLLVEVEGIRLPHQNQEETLPLPPGAPYGTMVPTIEPKLKVESLPEWDGNHESAIDYFWEIIQLASLLGNDASGPPRKFRRANLAEIEEEEGFEIVEDESTPVAMAASSELDPDSATTLRSVYQTLTRRQRPPPKGGYPFPKNDHARTKTGKEPPSPCKVCGSSRHWDRECPNWEEWLDKRKRGALLVSSSDDYDDTEVLYHSAYLVLQNSSDSRQSF</sequence>
<reference evidence="2 4" key="1">
    <citation type="journal article" date="2024" name="J Genomics">
        <title>Draft genome sequencing and assembly of Favolaschia claudopus CIRM-BRFM 2984 isolated from oak limbs.</title>
        <authorList>
            <person name="Navarro D."/>
            <person name="Drula E."/>
            <person name="Chaduli D."/>
            <person name="Cazenave R."/>
            <person name="Ahrendt S."/>
            <person name="Wang J."/>
            <person name="Lipzen A."/>
            <person name="Daum C."/>
            <person name="Barry K."/>
            <person name="Grigoriev I.V."/>
            <person name="Favel A."/>
            <person name="Rosso M.N."/>
            <person name="Martin F."/>
        </authorList>
    </citation>
    <scope>NUCLEOTIDE SEQUENCE [LARGE SCALE GENOMIC DNA]</scope>
    <source>
        <strain evidence="2 4">CIRM-BRFM 2984</strain>
    </source>
</reference>
<proteinExistence type="predicted"/>
<feature type="compositionally biased region" description="Basic and acidic residues" evidence="1">
    <location>
        <begin position="545"/>
        <end position="555"/>
    </location>
</feature>
<evidence type="ECO:0000256" key="1">
    <source>
        <dbReference type="SAM" id="MobiDB-lite"/>
    </source>
</evidence>